<evidence type="ECO:0000256" key="2">
    <source>
        <dbReference type="ARBA" id="ARBA00022803"/>
    </source>
</evidence>
<dbReference type="InterPro" id="IPR052628">
    <property type="entry name" value="CFAP70"/>
</dbReference>
<keyword evidence="2" id="KW-0802">TPR repeat</keyword>
<comment type="caution">
    <text evidence="4">The sequence shown here is derived from an EMBL/GenBank/DDBJ whole genome shotgun (WGS) entry which is preliminary data.</text>
</comment>
<dbReference type="GO" id="GO:0003341">
    <property type="term" value="P:cilium movement"/>
    <property type="evidence" value="ECO:0007669"/>
    <property type="project" value="TreeGrafter"/>
</dbReference>
<keyword evidence="3" id="KW-1133">Transmembrane helix</keyword>
<dbReference type="Gene3D" id="1.25.40.10">
    <property type="entry name" value="Tetratricopeptide repeat domain"/>
    <property type="match status" value="1"/>
</dbReference>
<dbReference type="Proteomes" id="UP000494106">
    <property type="component" value="Unassembled WGS sequence"/>
</dbReference>
<sequence>MGTGCRVYNWRDAVKNVVKASLSSAVIREPSETYELPLDTLNVKIRSLRLPDEDPMQFAIKVTYFDQLLVSSVIMAIGGKDKERTKILAEGTMNYDPSDYEKMCLFADCPLVVIIQPLRNLESIESQQSWTTTQSVTRSKSASTKTSSIVKPTDLSCCNVDIVQIFLGDEAKTKICIQKRMEPMIKPPVLQCKSWDCLPLLTMEVSATRHKNNAVHHKHLKEANMMQLTLIAAYNLIAPPEGERVYTAISKTPLYCEFNTGLARFNEGIKASKKFNLTNFYAKWESLSVGENSFAKGDVKYPFNFKAIRNEDKLDLYPYLFKMPQDKKSVCLAVPLLWLNETAMMQECDCASLNVADNKAVSSSGTMQRPEKTKTESTASTEVLKPVLNDTGADENHPAFVIIEIKLARPLYKVVIPTRVLETDIAKMLTTAEAMGPVKRRCFGRIAFAQKWQSSVQLAATALRRVPYFGTTEFSVFVRQLSETKTRVELTTTCWQDGALFVNNNFVLQQYLHSDEIFEVTVNSPRDANVWRELSTCLKDIDRDWARVTLYNSILLNPRHPLTLLSTCGMVYEEDPVVAEQFFVALMAFYPYWVMGWIIASVYYYDRQQFLIYEKIMKIVQKSQREGQTEEIPYARGWERELGDWWDSTQLLPGMSPFYDAADVLLRLRCIALAELCLARSLSQAGESAVYYHMVALCCRLRGKFKEALCHVQVGINKYGDVLYLKTLEAECYHMLGNISDSMASYEKCSTSRWPYTVLMTLPLYTDPIQRRTVLWDLARRHPCAYTWMALPDTNTTTPFKSDEADNNKNEKPTSNPNAIACAVQALKCDRLAGRAWEVLANSVKPSARRHYCLKMASLCGVKVNKDHEETNADSRQSSCYRLGTAITECRCRACERLRL</sequence>
<dbReference type="GO" id="GO:0060271">
    <property type="term" value="P:cilium assembly"/>
    <property type="evidence" value="ECO:0007669"/>
    <property type="project" value="TreeGrafter"/>
</dbReference>
<proteinExistence type="predicted"/>
<dbReference type="SUPFAM" id="SSF48452">
    <property type="entry name" value="TPR-like"/>
    <property type="match status" value="1"/>
</dbReference>
<dbReference type="GO" id="GO:0031514">
    <property type="term" value="C:motile cilium"/>
    <property type="evidence" value="ECO:0007669"/>
    <property type="project" value="TreeGrafter"/>
</dbReference>
<dbReference type="AlphaFoldDB" id="A0A8S0YWA1"/>
<evidence type="ECO:0000256" key="1">
    <source>
        <dbReference type="ARBA" id="ARBA00022737"/>
    </source>
</evidence>
<name>A0A8S0YWA1_ARCPL</name>
<feature type="transmembrane region" description="Helical" evidence="3">
    <location>
        <begin position="582"/>
        <end position="605"/>
    </location>
</feature>
<dbReference type="PANTHER" id="PTHR44314:SF1">
    <property type="entry name" value="CILIA- AND FLAGELLA-ASSOCIATED PROTEIN 70"/>
    <property type="match status" value="1"/>
</dbReference>
<dbReference type="OrthoDB" id="10262375at2759"/>
<organism evidence="4 5">
    <name type="scientific">Arctia plantaginis</name>
    <name type="common">Wood tiger moth</name>
    <name type="synonym">Phalaena plantaginis</name>
    <dbReference type="NCBI Taxonomy" id="874455"/>
    <lineage>
        <taxon>Eukaryota</taxon>
        <taxon>Metazoa</taxon>
        <taxon>Ecdysozoa</taxon>
        <taxon>Arthropoda</taxon>
        <taxon>Hexapoda</taxon>
        <taxon>Insecta</taxon>
        <taxon>Pterygota</taxon>
        <taxon>Neoptera</taxon>
        <taxon>Endopterygota</taxon>
        <taxon>Lepidoptera</taxon>
        <taxon>Glossata</taxon>
        <taxon>Ditrysia</taxon>
        <taxon>Noctuoidea</taxon>
        <taxon>Erebidae</taxon>
        <taxon>Arctiinae</taxon>
        <taxon>Arctia</taxon>
    </lineage>
</organism>
<evidence type="ECO:0000313" key="5">
    <source>
        <dbReference type="Proteomes" id="UP000494106"/>
    </source>
</evidence>
<dbReference type="GO" id="GO:0070062">
    <property type="term" value="C:extracellular exosome"/>
    <property type="evidence" value="ECO:0007669"/>
    <property type="project" value="TreeGrafter"/>
</dbReference>
<keyword evidence="3" id="KW-0472">Membrane</keyword>
<dbReference type="PANTHER" id="PTHR44314">
    <property type="entry name" value="CILIA- AND FLAGELLA-ASSOCIATED PROTEIN 70"/>
    <property type="match status" value="1"/>
</dbReference>
<protein>
    <submittedName>
        <fullName evidence="4">Uncharacterized protein</fullName>
    </submittedName>
</protein>
<evidence type="ECO:0000313" key="4">
    <source>
        <dbReference type="EMBL" id="CAB3223285.1"/>
    </source>
</evidence>
<dbReference type="EMBL" id="CADEBC010000135">
    <property type="protein sequence ID" value="CAB3223285.1"/>
    <property type="molecule type" value="Genomic_DNA"/>
</dbReference>
<evidence type="ECO:0000256" key="3">
    <source>
        <dbReference type="SAM" id="Phobius"/>
    </source>
</evidence>
<keyword evidence="5" id="KW-1185">Reference proteome</keyword>
<dbReference type="InterPro" id="IPR011990">
    <property type="entry name" value="TPR-like_helical_dom_sf"/>
</dbReference>
<gene>
    <name evidence="4" type="ORF">APLA_LOCUS1562</name>
</gene>
<reference evidence="4 5" key="1">
    <citation type="submission" date="2020-04" db="EMBL/GenBank/DDBJ databases">
        <authorList>
            <person name="Wallbank WR R."/>
            <person name="Pardo Diaz C."/>
            <person name="Kozak K."/>
            <person name="Martin S."/>
            <person name="Jiggins C."/>
            <person name="Moest M."/>
            <person name="Warren A I."/>
            <person name="Byers J.R.P. K."/>
            <person name="Montejo-Kovacevich G."/>
            <person name="Yen C E."/>
        </authorList>
    </citation>
    <scope>NUCLEOTIDE SEQUENCE [LARGE SCALE GENOMIC DNA]</scope>
</reference>
<accession>A0A8S0YWA1</accession>
<keyword evidence="1" id="KW-0677">Repeat</keyword>
<keyword evidence="3" id="KW-0812">Transmembrane</keyword>